<dbReference type="RefSeq" id="WP_077358997.1">
    <property type="nucleotide sequence ID" value="NZ_CP017962.1"/>
</dbReference>
<feature type="domain" description="Mechanosensitive ion channel transmembrane helices 2/3" evidence="10">
    <location>
        <begin position="89"/>
        <end position="131"/>
    </location>
</feature>
<comment type="subcellular location">
    <subcellularLocation>
        <location evidence="1">Cell membrane</location>
        <topology evidence="1">Multi-pass membrane protein</topology>
    </subcellularLocation>
</comment>
<dbReference type="Gene3D" id="3.30.70.100">
    <property type="match status" value="1"/>
</dbReference>
<dbReference type="InterPro" id="IPR006685">
    <property type="entry name" value="MscS_channel_2nd"/>
</dbReference>
<dbReference type="InterPro" id="IPR049278">
    <property type="entry name" value="MS_channel_C"/>
</dbReference>
<keyword evidence="12" id="KW-1185">Reference proteome</keyword>
<dbReference type="PANTHER" id="PTHR30460:SF0">
    <property type="entry name" value="MODERATE CONDUCTANCE MECHANOSENSITIVE CHANNEL YBIO"/>
    <property type="match status" value="1"/>
</dbReference>
<dbReference type="Gene3D" id="2.30.30.60">
    <property type="match status" value="1"/>
</dbReference>
<dbReference type="Pfam" id="PF21082">
    <property type="entry name" value="MS_channel_3rd"/>
    <property type="match status" value="1"/>
</dbReference>
<dbReference type="InterPro" id="IPR023408">
    <property type="entry name" value="MscS_beta-dom_sf"/>
</dbReference>
<dbReference type="SUPFAM" id="SSF82861">
    <property type="entry name" value="Mechanosensitive channel protein MscS (YggB), transmembrane region"/>
    <property type="match status" value="1"/>
</dbReference>
<evidence type="ECO:0000259" key="9">
    <source>
        <dbReference type="Pfam" id="PF21082"/>
    </source>
</evidence>
<evidence type="ECO:0000259" key="10">
    <source>
        <dbReference type="Pfam" id="PF21088"/>
    </source>
</evidence>
<accession>A0ABR7VPJ0</accession>
<dbReference type="InterPro" id="IPR011066">
    <property type="entry name" value="MscS_channel_C_sf"/>
</dbReference>
<evidence type="ECO:0000256" key="2">
    <source>
        <dbReference type="ARBA" id="ARBA00008017"/>
    </source>
</evidence>
<feature type="transmembrane region" description="Helical" evidence="7">
    <location>
        <begin position="110"/>
        <end position="130"/>
    </location>
</feature>
<dbReference type="Pfam" id="PF21088">
    <property type="entry name" value="MS_channel_1st"/>
    <property type="match status" value="1"/>
</dbReference>
<evidence type="ECO:0000256" key="5">
    <source>
        <dbReference type="ARBA" id="ARBA00022989"/>
    </source>
</evidence>
<comment type="similarity">
    <text evidence="2">Belongs to the MscS (TC 1.A.23) family.</text>
</comment>
<name>A0ABR7VPJ0_VIRHA</name>
<dbReference type="SUPFAM" id="SSF50182">
    <property type="entry name" value="Sm-like ribonucleoproteins"/>
    <property type="match status" value="1"/>
</dbReference>
<dbReference type="SUPFAM" id="SSF82689">
    <property type="entry name" value="Mechanosensitive channel protein MscS (YggB), C-terminal domain"/>
    <property type="match status" value="1"/>
</dbReference>
<proteinExistence type="inferred from homology"/>
<evidence type="ECO:0000313" key="11">
    <source>
        <dbReference type="EMBL" id="MBD1222319.1"/>
    </source>
</evidence>
<dbReference type="InterPro" id="IPR045276">
    <property type="entry name" value="YbiO_bact"/>
</dbReference>
<evidence type="ECO:0000256" key="7">
    <source>
        <dbReference type="SAM" id="Phobius"/>
    </source>
</evidence>
<feature type="transmembrane region" description="Helical" evidence="7">
    <location>
        <begin position="86"/>
        <end position="104"/>
    </location>
</feature>
<gene>
    <name evidence="11" type="ORF">IC602_06845</name>
</gene>
<sequence>MATKNEVDLGEDIEKVNEDIGHLWDFLFSPDLWISIGIAALKIFFIVIVALTFVRISRNLVDRLFKRREKGPIRLTERRENTLKKLIKNVVAYVVYFIAIMMILDNVLGFQVGALLAGAGVAGLAIGFGAQNLVRDIISGFFIIFEDQFSVGDYVGVAGIEGTVEEIGLRTTKVLSWTGEMNILPNGNVTQVINYSVHNGLSIVDINIPYESNVAEAEPLIEEIVETLPDKYDFIVGKPEIIGVQNLDVSHFVIRVIAETLPGFQWAGERNIRREIQHKLYQEGVEIPSPRIVMYSGNEKDNILDKNRERGQ</sequence>
<feature type="transmembrane region" description="Helical" evidence="7">
    <location>
        <begin position="32"/>
        <end position="54"/>
    </location>
</feature>
<dbReference type="InterPro" id="IPR049142">
    <property type="entry name" value="MS_channel_1st"/>
</dbReference>
<dbReference type="GeneID" id="71516465"/>
<comment type="caution">
    <text evidence="11">The sequence shown here is derived from an EMBL/GenBank/DDBJ whole genome shotgun (WGS) entry which is preliminary data.</text>
</comment>
<keyword evidence="5 7" id="KW-1133">Transmembrane helix</keyword>
<evidence type="ECO:0000256" key="3">
    <source>
        <dbReference type="ARBA" id="ARBA00022475"/>
    </source>
</evidence>
<dbReference type="EMBL" id="JACWEZ010000003">
    <property type="protein sequence ID" value="MBD1222319.1"/>
    <property type="molecule type" value="Genomic_DNA"/>
</dbReference>
<dbReference type="PANTHER" id="PTHR30460">
    <property type="entry name" value="MODERATE CONDUCTANCE MECHANOSENSITIVE CHANNEL YBIO"/>
    <property type="match status" value="1"/>
</dbReference>
<dbReference type="InterPro" id="IPR010920">
    <property type="entry name" value="LSM_dom_sf"/>
</dbReference>
<evidence type="ECO:0000256" key="1">
    <source>
        <dbReference type="ARBA" id="ARBA00004651"/>
    </source>
</evidence>
<evidence type="ECO:0000313" key="12">
    <source>
        <dbReference type="Proteomes" id="UP000621631"/>
    </source>
</evidence>
<dbReference type="Pfam" id="PF00924">
    <property type="entry name" value="MS_channel_2nd"/>
    <property type="match status" value="1"/>
</dbReference>
<evidence type="ECO:0000256" key="4">
    <source>
        <dbReference type="ARBA" id="ARBA00022692"/>
    </source>
</evidence>
<dbReference type="InterPro" id="IPR011014">
    <property type="entry name" value="MscS_channel_TM-2"/>
</dbReference>
<protein>
    <submittedName>
        <fullName evidence="11">Mechanosensitive ion channel family protein</fullName>
    </submittedName>
</protein>
<reference evidence="11 12" key="1">
    <citation type="submission" date="2020-09" db="EMBL/GenBank/DDBJ databases">
        <title>Draft Genome Sequences of Oil-Oxidizing Bacteria Halomonas titanicae, Marinobacter lutaoensis, and Virgibacillus halodenitrificans Isolated from Highly Saline Environments.</title>
        <authorList>
            <person name="Grouzdev D.S."/>
            <person name="Sokolova D.S."/>
            <person name="Semenova E.M."/>
            <person name="Borzenkov I.A."/>
            <person name="Bidzhieva S.K."/>
            <person name="Poltaraus A.B."/>
            <person name="Nazina T.N."/>
        </authorList>
    </citation>
    <scope>NUCLEOTIDE SEQUENCE [LARGE SCALE GENOMIC DNA]</scope>
    <source>
        <strain evidence="11 12">VKM B-3472D</strain>
    </source>
</reference>
<keyword evidence="4 7" id="KW-0812">Transmembrane</keyword>
<evidence type="ECO:0000256" key="6">
    <source>
        <dbReference type="ARBA" id="ARBA00023136"/>
    </source>
</evidence>
<feature type="domain" description="Mechanosensitive ion channel MscS" evidence="8">
    <location>
        <begin position="132"/>
        <end position="196"/>
    </location>
</feature>
<keyword evidence="3" id="KW-1003">Cell membrane</keyword>
<organism evidence="11 12">
    <name type="scientific">Virgibacillus halodenitrificans</name>
    <name type="common">Bacillus halodenitrificans</name>
    <dbReference type="NCBI Taxonomy" id="1482"/>
    <lineage>
        <taxon>Bacteria</taxon>
        <taxon>Bacillati</taxon>
        <taxon>Bacillota</taxon>
        <taxon>Bacilli</taxon>
        <taxon>Bacillales</taxon>
        <taxon>Bacillaceae</taxon>
        <taxon>Virgibacillus</taxon>
    </lineage>
</organism>
<evidence type="ECO:0000259" key="8">
    <source>
        <dbReference type="Pfam" id="PF00924"/>
    </source>
</evidence>
<dbReference type="Proteomes" id="UP000621631">
    <property type="component" value="Unassembled WGS sequence"/>
</dbReference>
<keyword evidence="6 7" id="KW-0472">Membrane</keyword>
<feature type="domain" description="Mechanosensitive ion channel MscS C-terminal" evidence="9">
    <location>
        <begin position="204"/>
        <end position="287"/>
    </location>
</feature>
<dbReference type="Gene3D" id="1.10.287.1260">
    <property type="match status" value="1"/>
</dbReference>